<dbReference type="AlphaFoldDB" id="A0AAW9Q1A1"/>
<sequence>MLIEVTDQEYQALKLLGIGKLTNSVWVDKHQAARIIGKSTETLKKLRESGKLLAGIHYQNMGRTSIRYNAYLLQDWVANQHDPNAHLRAIENWQKSLPSNLKNRNLPK</sequence>
<comment type="caution">
    <text evidence="1">The sequence shown here is derived from an EMBL/GenBank/DDBJ whole genome shotgun (WGS) entry which is preliminary data.</text>
</comment>
<evidence type="ECO:0000313" key="2">
    <source>
        <dbReference type="Proteomes" id="UP001333818"/>
    </source>
</evidence>
<name>A0AAW9Q1A1_9CYAN</name>
<evidence type="ECO:0008006" key="3">
    <source>
        <dbReference type="Google" id="ProtNLM"/>
    </source>
</evidence>
<proteinExistence type="predicted"/>
<gene>
    <name evidence="1" type="ORF">V2H45_09495</name>
</gene>
<evidence type="ECO:0000313" key="1">
    <source>
        <dbReference type="EMBL" id="MEE3716978.1"/>
    </source>
</evidence>
<reference evidence="1" key="1">
    <citation type="submission" date="2024-01" db="EMBL/GenBank/DDBJ databases">
        <title>Bank of Algae and Cyanobacteria of the Azores (BACA) strain genomes.</title>
        <authorList>
            <person name="Luz R."/>
            <person name="Cordeiro R."/>
            <person name="Fonseca A."/>
            <person name="Goncalves V."/>
        </authorList>
    </citation>
    <scope>NUCLEOTIDE SEQUENCE</scope>
    <source>
        <strain evidence="1">BACA0141</strain>
    </source>
</reference>
<dbReference type="Proteomes" id="UP001333818">
    <property type="component" value="Unassembled WGS sequence"/>
</dbReference>
<keyword evidence="2" id="KW-1185">Reference proteome</keyword>
<dbReference type="EMBL" id="JAZBJZ010000030">
    <property type="protein sequence ID" value="MEE3716978.1"/>
    <property type="molecule type" value="Genomic_DNA"/>
</dbReference>
<accession>A0AAW9Q1A1</accession>
<protein>
    <recommendedName>
        <fullName evidence="3">Helix-turn-helix domain-containing protein</fullName>
    </recommendedName>
</protein>
<organism evidence="1 2">
    <name type="scientific">Tumidithrix elongata BACA0141</name>
    <dbReference type="NCBI Taxonomy" id="2716417"/>
    <lineage>
        <taxon>Bacteria</taxon>
        <taxon>Bacillati</taxon>
        <taxon>Cyanobacteriota</taxon>
        <taxon>Cyanophyceae</taxon>
        <taxon>Pseudanabaenales</taxon>
        <taxon>Pseudanabaenaceae</taxon>
        <taxon>Tumidithrix</taxon>
        <taxon>Tumidithrix elongata</taxon>
    </lineage>
</organism>
<dbReference type="RefSeq" id="WP_330483407.1">
    <property type="nucleotide sequence ID" value="NZ_JAZBJZ010000030.1"/>
</dbReference>